<keyword evidence="5 12" id="KW-0812">Transmembrane</keyword>
<comment type="similarity">
    <text evidence="2">Belongs to the cytochrome c oxidase subunit 2 family.</text>
</comment>
<feature type="domain" description="Cytochrome oxidase subunit II copper A binding" evidence="13">
    <location>
        <begin position="120"/>
        <end position="231"/>
    </location>
</feature>
<feature type="transmembrane region" description="Helical" evidence="12">
    <location>
        <begin position="86"/>
        <end position="111"/>
    </location>
</feature>
<keyword evidence="6" id="KW-0479">Metal-binding</keyword>
<dbReference type="InterPro" id="IPR001505">
    <property type="entry name" value="Copper_CuA"/>
</dbReference>
<proteinExistence type="inferred from homology"/>
<evidence type="ECO:0000256" key="1">
    <source>
        <dbReference type="ARBA" id="ARBA00004141"/>
    </source>
</evidence>
<keyword evidence="8 12" id="KW-1133">Transmembrane helix</keyword>
<accession>A0A9E7R3E3</accession>
<dbReference type="AlphaFoldDB" id="A0A9E7R3E3"/>
<keyword evidence="15" id="KW-1185">Reference proteome</keyword>
<dbReference type="PANTHER" id="PTHR22888:SF9">
    <property type="entry name" value="CYTOCHROME C OXIDASE SUBUNIT 2"/>
    <property type="match status" value="1"/>
</dbReference>
<name>A0A9E7R3E3_9EURY</name>
<keyword evidence="4" id="KW-0679">Respiratory chain</keyword>
<gene>
    <name evidence="14" type="primary">coxB</name>
    <name evidence="14" type="ORF">N0B31_02030</name>
</gene>
<evidence type="ECO:0000256" key="10">
    <source>
        <dbReference type="ARBA" id="ARBA00023136"/>
    </source>
</evidence>
<dbReference type="GO" id="GO:0016491">
    <property type="term" value="F:oxidoreductase activity"/>
    <property type="evidence" value="ECO:0007669"/>
    <property type="project" value="InterPro"/>
</dbReference>
<dbReference type="PROSITE" id="PS00078">
    <property type="entry name" value="COX2"/>
    <property type="match status" value="1"/>
</dbReference>
<protein>
    <submittedName>
        <fullName evidence="14">Cytochrome c oxidase subunit II</fullName>
    </submittedName>
</protein>
<feature type="region of interest" description="Disordered" evidence="11">
    <location>
        <begin position="233"/>
        <end position="255"/>
    </location>
</feature>
<dbReference type="InterPro" id="IPR002429">
    <property type="entry name" value="CcO_II-like_C"/>
</dbReference>
<dbReference type="EMBL" id="CP104003">
    <property type="protein sequence ID" value="UWM55070.1"/>
    <property type="molecule type" value="Genomic_DNA"/>
</dbReference>
<dbReference type="InterPro" id="IPR014222">
    <property type="entry name" value="Cyt_c_oxidase_su2"/>
</dbReference>
<evidence type="ECO:0000313" key="15">
    <source>
        <dbReference type="Proteomes" id="UP001057580"/>
    </source>
</evidence>
<dbReference type="InterPro" id="IPR008972">
    <property type="entry name" value="Cupredoxin"/>
</dbReference>
<evidence type="ECO:0000256" key="5">
    <source>
        <dbReference type="ARBA" id="ARBA00022692"/>
    </source>
</evidence>
<feature type="transmembrane region" description="Helical" evidence="12">
    <location>
        <begin position="28"/>
        <end position="49"/>
    </location>
</feature>
<evidence type="ECO:0000256" key="8">
    <source>
        <dbReference type="ARBA" id="ARBA00022989"/>
    </source>
</evidence>
<dbReference type="SUPFAM" id="SSF49503">
    <property type="entry name" value="Cupredoxins"/>
    <property type="match status" value="1"/>
</dbReference>
<reference evidence="14" key="1">
    <citation type="submission" date="2022-09" db="EMBL/GenBank/DDBJ databases">
        <title>Diverse halophilic archaea isolated from saline environments.</title>
        <authorList>
            <person name="Cui H.-L."/>
        </authorList>
    </citation>
    <scope>NUCLEOTIDE SEQUENCE</scope>
    <source>
        <strain evidence="14">ZS-35-S2</strain>
    </source>
</reference>
<evidence type="ECO:0000256" key="6">
    <source>
        <dbReference type="ARBA" id="ARBA00022723"/>
    </source>
</evidence>
<feature type="compositionally biased region" description="Polar residues" evidence="11">
    <location>
        <begin position="233"/>
        <end position="244"/>
    </location>
</feature>
<dbReference type="GO" id="GO:0042773">
    <property type="term" value="P:ATP synthesis coupled electron transport"/>
    <property type="evidence" value="ECO:0007669"/>
    <property type="project" value="TreeGrafter"/>
</dbReference>
<dbReference type="PROSITE" id="PS50857">
    <property type="entry name" value="COX2_CUA"/>
    <property type="match status" value="1"/>
</dbReference>
<dbReference type="GO" id="GO:0004129">
    <property type="term" value="F:cytochrome-c oxidase activity"/>
    <property type="evidence" value="ECO:0007669"/>
    <property type="project" value="InterPro"/>
</dbReference>
<evidence type="ECO:0000256" key="4">
    <source>
        <dbReference type="ARBA" id="ARBA00022660"/>
    </source>
</evidence>
<keyword evidence="7" id="KW-0249">Electron transport</keyword>
<dbReference type="Proteomes" id="UP001057580">
    <property type="component" value="Chromosome"/>
</dbReference>
<dbReference type="Pfam" id="PF00116">
    <property type="entry name" value="COX2"/>
    <property type="match status" value="1"/>
</dbReference>
<dbReference type="GO" id="GO:0005507">
    <property type="term" value="F:copper ion binding"/>
    <property type="evidence" value="ECO:0007669"/>
    <property type="project" value="InterPro"/>
</dbReference>
<evidence type="ECO:0000256" key="11">
    <source>
        <dbReference type="SAM" id="MobiDB-lite"/>
    </source>
</evidence>
<evidence type="ECO:0000256" key="9">
    <source>
        <dbReference type="ARBA" id="ARBA00023008"/>
    </source>
</evidence>
<evidence type="ECO:0000313" key="14">
    <source>
        <dbReference type="EMBL" id="UWM55070.1"/>
    </source>
</evidence>
<organism evidence="14 15">
    <name type="scientific">Salinirubellus salinus</name>
    <dbReference type="NCBI Taxonomy" id="1364945"/>
    <lineage>
        <taxon>Archaea</taxon>
        <taxon>Methanobacteriati</taxon>
        <taxon>Methanobacteriota</taxon>
        <taxon>Stenosarchaea group</taxon>
        <taxon>Halobacteria</taxon>
        <taxon>Halobacteriales</taxon>
        <taxon>Natronomonadaceae</taxon>
        <taxon>Salinirubellus</taxon>
    </lineage>
</organism>
<evidence type="ECO:0000256" key="12">
    <source>
        <dbReference type="SAM" id="Phobius"/>
    </source>
</evidence>
<keyword evidence="10 12" id="KW-0472">Membrane</keyword>
<sequence>MTDVDTAHAVLQSGLVPRGTRVEVFDTIFTVFLVLGTAVGVVVIGYMLYNGYKYRDGVEREEVKKADADRPTLGELPTGGGGGRKLFLSFALSTIVVVSLVLWTYATLLYVEGGAQAQPQDPIDVEVVGIQFAWRFTYENGHQELGTLRVPEDRAIRLNVTSDDVFHNFGAPALRVKTDAIPGQRTTTWFIGEDPGTYQAKCYELCGVGHSSMNADIVVMEPAEYEEWYASTGGETNDTANESASLVGARGVSPV</sequence>
<evidence type="ECO:0000256" key="3">
    <source>
        <dbReference type="ARBA" id="ARBA00022448"/>
    </source>
</evidence>
<keyword evidence="3" id="KW-0813">Transport</keyword>
<dbReference type="InterPro" id="IPR045187">
    <property type="entry name" value="CcO_II"/>
</dbReference>
<dbReference type="KEGG" id="ssai:N0B31_02030"/>
<evidence type="ECO:0000256" key="7">
    <source>
        <dbReference type="ARBA" id="ARBA00022982"/>
    </source>
</evidence>
<dbReference type="GO" id="GO:0016020">
    <property type="term" value="C:membrane"/>
    <property type="evidence" value="ECO:0007669"/>
    <property type="project" value="UniProtKB-SubCell"/>
</dbReference>
<dbReference type="PANTHER" id="PTHR22888">
    <property type="entry name" value="CYTOCHROME C OXIDASE, SUBUNIT II"/>
    <property type="match status" value="1"/>
</dbReference>
<dbReference type="NCBIfam" id="TIGR02866">
    <property type="entry name" value="CoxB"/>
    <property type="match status" value="1"/>
</dbReference>
<dbReference type="RefSeq" id="WP_260594122.1">
    <property type="nucleotide sequence ID" value="NZ_CP104003.1"/>
</dbReference>
<dbReference type="GeneID" id="74941162"/>
<dbReference type="Gene3D" id="2.60.40.420">
    <property type="entry name" value="Cupredoxins - blue copper proteins"/>
    <property type="match status" value="1"/>
</dbReference>
<keyword evidence="9" id="KW-0186">Copper</keyword>
<comment type="subcellular location">
    <subcellularLocation>
        <location evidence="1">Membrane</location>
        <topology evidence="1">Multi-pass membrane protein</topology>
    </subcellularLocation>
</comment>
<evidence type="ECO:0000259" key="13">
    <source>
        <dbReference type="PROSITE" id="PS50857"/>
    </source>
</evidence>
<evidence type="ECO:0000256" key="2">
    <source>
        <dbReference type="ARBA" id="ARBA00007866"/>
    </source>
</evidence>